<keyword evidence="1" id="KW-0812">Transmembrane</keyword>
<gene>
    <name evidence="2" type="ORF">DSLASN_21030</name>
</gene>
<evidence type="ECO:0000313" key="3">
    <source>
        <dbReference type="Proteomes" id="UP001320148"/>
    </source>
</evidence>
<protein>
    <recommendedName>
        <fullName evidence="4">Transposase</fullName>
    </recommendedName>
</protein>
<evidence type="ECO:0000313" key="2">
    <source>
        <dbReference type="EMBL" id="BCS96471.1"/>
    </source>
</evidence>
<dbReference type="EMBL" id="AP024488">
    <property type="protein sequence ID" value="BCS96471.1"/>
    <property type="molecule type" value="Genomic_DNA"/>
</dbReference>
<reference evidence="2 3" key="1">
    <citation type="submission" date="2021-02" db="EMBL/GenBank/DDBJ databases">
        <title>Complete genome of Desulfoluna sp. strain ASN36.</title>
        <authorList>
            <person name="Takahashi A."/>
            <person name="Kojima H."/>
            <person name="Fukui M."/>
        </authorList>
    </citation>
    <scope>NUCLEOTIDE SEQUENCE [LARGE SCALE GENOMIC DNA]</scope>
    <source>
        <strain evidence="2 3">ASN36</strain>
    </source>
</reference>
<organism evidence="2 3">
    <name type="scientific">Desulfoluna limicola</name>
    <dbReference type="NCBI Taxonomy" id="2810562"/>
    <lineage>
        <taxon>Bacteria</taxon>
        <taxon>Pseudomonadati</taxon>
        <taxon>Thermodesulfobacteriota</taxon>
        <taxon>Desulfobacteria</taxon>
        <taxon>Desulfobacterales</taxon>
        <taxon>Desulfolunaceae</taxon>
        <taxon>Desulfoluna</taxon>
    </lineage>
</organism>
<keyword evidence="1" id="KW-0472">Membrane</keyword>
<dbReference type="Proteomes" id="UP001320148">
    <property type="component" value="Chromosome"/>
</dbReference>
<feature type="transmembrane region" description="Helical" evidence="1">
    <location>
        <begin position="16"/>
        <end position="34"/>
    </location>
</feature>
<accession>A0ABN6F4Q5</accession>
<proteinExistence type="predicted"/>
<keyword evidence="1" id="KW-1133">Transmembrane helix</keyword>
<keyword evidence="3" id="KW-1185">Reference proteome</keyword>
<evidence type="ECO:0008006" key="4">
    <source>
        <dbReference type="Google" id="ProtNLM"/>
    </source>
</evidence>
<name>A0ABN6F4Q5_9BACT</name>
<sequence length="98" mass="11516">MHKSAHNTIARFGKDLIYLFIDFTITILLYKMLFNENNDEVQVTQRQDHFTFTLKYFLPLADLKKADTRLNNEKHNIKNIRTTSHLALKLINIIPAIS</sequence>
<evidence type="ECO:0000256" key="1">
    <source>
        <dbReference type="SAM" id="Phobius"/>
    </source>
</evidence>